<comment type="caution">
    <text evidence="1">The sequence shown here is derived from an EMBL/GenBank/DDBJ whole genome shotgun (WGS) entry which is preliminary data.</text>
</comment>
<evidence type="ECO:0000313" key="2">
    <source>
        <dbReference type="Proteomes" id="UP001145742"/>
    </source>
</evidence>
<dbReference type="Proteomes" id="UP001145742">
    <property type="component" value="Unassembled WGS sequence"/>
</dbReference>
<sequence length="87" mass="9894">MGSSSAEKNLVDHGLSTSQQCVLVATKANGILGCIRKITSSRSRWVILLLYSPLVRPYVECCVQFWAPQYNRDMEVLEQIQQKVRDH</sequence>
<name>A0ABQ9DN97_9PASS</name>
<gene>
    <name evidence="1" type="ORF">WISP_23144</name>
</gene>
<keyword evidence="2" id="KW-1185">Reference proteome</keyword>
<accession>A0ABQ9DN97</accession>
<protein>
    <submittedName>
        <fullName evidence="1">Uncharacterized protein</fullName>
    </submittedName>
</protein>
<dbReference type="PANTHER" id="PTHR33332">
    <property type="entry name" value="REVERSE TRANSCRIPTASE DOMAIN-CONTAINING PROTEIN"/>
    <property type="match status" value="1"/>
</dbReference>
<organism evidence="1 2">
    <name type="scientific">Willisornis vidua</name>
    <name type="common">Xingu scale-backed antbird</name>
    <dbReference type="NCBI Taxonomy" id="1566151"/>
    <lineage>
        <taxon>Eukaryota</taxon>
        <taxon>Metazoa</taxon>
        <taxon>Chordata</taxon>
        <taxon>Craniata</taxon>
        <taxon>Vertebrata</taxon>
        <taxon>Euteleostomi</taxon>
        <taxon>Archelosauria</taxon>
        <taxon>Archosauria</taxon>
        <taxon>Dinosauria</taxon>
        <taxon>Saurischia</taxon>
        <taxon>Theropoda</taxon>
        <taxon>Coelurosauria</taxon>
        <taxon>Aves</taxon>
        <taxon>Neognathae</taxon>
        <taxon>Neoaves</taxon>
        <taxon>Telluraves</taxon>
        <taxon>Australaves</taxon>
        <taxon>Passeriformes</taxon>
        <taxon>Thamnophilidae</taxon>
        <taxon>Willisornis</taxon>
    </lineage>
</organism>
<dbReference type="EMBL" id="WHWB01032499">
    <property type="protein sequence ID" value="KAJ7425510.1"/>
    <property type="molecule type" value="Genomic_DNA"/>
</dbReference>
<proteinExistence type="predicted"/>
<evidence type="ECO:0000313" key="1">
    <source>
        <dbReference type="EMBL" id="KAJ7425510.1"/>
    </source>
</evidence>
<reference evidence="1" key="1">
    <citation type="submission" date="2019-10" db="EMBL/GenBank/DDBJ databases">
        <authorList>
            <person name="Soares A.E.R."/>
            <person name="Aleixo A."/>
            <person name="Schneider P."/>
            <person name="Miyaki C.Y."/>
            <person name="Schneider M.P."/>
            <person name="Mello C."/>
            <person name="Vasconcelos A.T.R."/>
        </authorList>
    </citation>
    <scope>NUCLEOTIDE SEQUENCE</scope>
    <source>
        <tissue evidence="1">Muscle</tissue>
    </source>
</reference>